<keyword evidence="1" id="KW-0812">Transmembrane</keyword>
<name>A0A8S4BCM7_9TELE</name>
<comment type="caution">
    <text evidence="2">The sequence shown here is derived from an EMBL/GenBank/DDBJ whole genome shotgun (WGS) entry which is preliminary data.</text>
</comment>
<feature type="transmembrane region" description="Helical" evidence="1">
    <location>
        <begin position="66"/>
        <end position="84"/>
    </location>
</feature>
<reference evidence="2" key="1">
    <citation type="submission" date="2021-05" db="EMBL/GenBank/DDBJ databases">
        <authorList>
            <person name="Tigano A."/>
        </authorList>
    </citation>
    <scope>NUCLEOTIDE SEQUENCE</scope>
</reference>
<evidence type="ECO:0000313" key="2">
    <source>
        <dbReference type="EMBL" id="CAG5929158.1"/>
    </source>
</evidence>
<organism evidence="2 3">
    <name type="scientific">Menidia menidia</name>
    <name type="common">Atlantic silverside</name>
    <dbReference type="NCBI Taxonomy" id="238744"/>
    <lineage>
        <taxon>Eukaryota</taxon>
        <taxon>Metazoa</taxon>
        <taxon>Chordata</taxon>
        <taxon>Craniata</taxon>
        <taxon>Vertebrata</taxon>
        <taxon>Euteleostomi</taxon>
        <taxon>Actinopterygii</taxon>
        <taxon>Neopterygii</taxon>
        <taxon>Teleostei</taxon>
        <taxon>Neoteleostei</taxon>
        <taxon>Acanthomorphata</taxon>
        <taxon>Ovalentaria</taxon>
        <taxon>Atherinomorphae</taxon>
        <taxon>Atheriniformes</taxon>
        <taxon>Atherinopsidae</taxon>
        <taxon>Menidiinae</taxon>
        <taxon>Menidia</taxon>
    </lineage>
</organism>
<keyword evidence="1" id="KW-1133">Transmembrane helix</keyword>
<dbReference type="OrthoDB" id="6157510at2759"/>
<keyword evidence="3" id="KW-1185">Reference proteome</keyword>
<dbReference type="Proteomes" id="UP000677803">
    <property type="component" value="Unassembled WGS sequence"/>
</dbReference>
<dbReference type="InterPro" id="IPR040350">
    <property type="entry name" value="TMEM272"/>
</dbReference>
<sequence length="190" mass="21118">MAAPSADRPVRITIGTVWNLQIQPQPRRLPRLSVAAVIIGAVLLVTRITFGAVYFRDCPQQPNIPIYLLGLALVSLLSVLFVTLPCESEAAPSRRHPKGLKACLMFLMSVFILIWILLGDVWVFSIYQPNYDPSAVDGLYCNRTLYTFAFWNAILETFSLGVELAKFCKGMLVYVVLSPIPANTNLHGHV</sequence>
<dbReference type="PANTHER" id="PTHR33444:SF7">
    <property type="entry name" value="TRANSMEMBRANE PROTEIN 272"/>
    <property type="match status" value="1"/>
</dbReference>
<feature type="transmembrane region" description="Helical" evidence="1">
    <location>
        <begin position="144"/>
        <end position="162"/>
    </location>
</feature>
<gene>
    <name evidence="2" type="ORF">MMEN_LOCUS12799</name>
</gene>
<evidence type="ECO:0000256" key="1">
    <source>
        <dbReference type="SAM" id="Phobius"/>
    </source>
</evidence>
<evidence type="ECO:0000313" key="3">
    <source>
        <dbReference type="Proteomes" id="UP000677803"/>
    </source>
</evidence>
<accession>A0A8S4BCM7</accession>
<feature type="transmembrane region" description="Helical" evidence="1">
    <location>
        <begin position="104"/>
        <end position="124"/>
    </location>
</feature>
<protein>
    <submittedName>
        <fullName evidence="2">(Atlantic silverside) hypothetical protein</fullName>
    </submittedName>
</protein>
<dbReference type="PANTHER" id="PTHR33444">
    <property type="entry name" value="SI:DKEY-19B23.12-RELATED"/>
    <property type="match status" value="1"/>
</dbReference>
<dbReference type="EMBL" id="CAJRST010014446">
    <property type="protein sequence ID" value="CAG5929158.1"/>
    <property type="molecule type" value="Genomic_DNA"/>
</dbReference>
<dbReference type="AlphaFoldDB" id="A0A8S4BCM7"/>
<keyword evidence="1" id="KW-0472">Membrane</keyword>
<feature type="transmembrane region" description="Helical" evidence="1">
    <location>
        <begin position="32"/>
        <end position="54"/>
    </location>
</feature>
<proteinExistence type="predicted"/>